<reference evidence="5 6" key="1">
    <citation type="submission" date="2016-01" db="EMBL/GenBank/DDBJ databases">
        <title>Amycolatopsis coloradensis genome sequencing and assembly.</title>
        <authorList>
            <person name="Mayilraj S."/>
        </authorList>
    </citation>
    <scope>NUCLEOTIDE SEQUENCE [LARGE SCALE GENOMIC DNA]</scope>
    <source>
        <strain evidence="5 6">DSM 44225</strain>
    </source>
</reference>
<evidence type="ECO:0000313" key="6">
    <source>
        <dbReference type="Proteomes" id="UP000187486"/>
    </source>
</evidence>
<dbReference type="InterPro" id="IPR036291">
    <property type="entry name" value="NAD(P)-bd_dom_sf"/>
</dbReference>
<name>A0A1R0KNE8_9PSEU</name>
<dbReference type="NCBIfam" id="NF001311">
    <property type="entry name" value="PRK00258.1-3"/>
    <property type="match status" value="1"/>
</dbReference>
<feature type="domain" description="Shikimate dehydrogenase substrate binding N-terminal" evidence="3">
    <location>
        <begin position="15"/>
        <end position="97"/>
    </location>
</feature>
<gene>
    <name evidence="5" type="ORF">BS329_24885</name>
</gene>
<evidence type="ECO:0000259" key="4">
    <source>
        <dbReference type="Pfam" id="PF18317"/>
    </source>
</evidence>
<dbReference type="GO" id="GO:0009423">
    <property type="term" value="P:chorismate biosynthetic process"/>
    <property type="evidence" value="ECO:0007669"/>
    <property type="project" value="TreeGrafter"/>
</dbReference>
<dbReference type="Proteomes" id="UP000187486">
    <property type="component" value="Unassembled WGS sequence"/>
</dbReference>
<dbReference type="AlphaFoldDB" id="A0A1R0KNE8"/>
<dbReference type="GO" id="GO:0005829">
    <property type="term" value="C:cytosol"/>
    <property type="evidence" value="ECO:0007669"/>
    <property type="project" value="TreeGrafter"/>
</dbReference>
<organism evidence="5 6">
    <name type="scientific">Amycolatopsis coloradensis</name>
    <dbReference type="NCBI Taxonomy" id="76021"/>
    <lineage>
        <taxon>Bacteria</taxon>
        <taxon>Bacillati</taxon>
        <taxon>Actinomycetota</taxon>
        <taxon>Actinomycetes</taxon>
        <taxon>Pseudonocardiales</taxon>
        <taxon>Pseudonocardiaceae</taxon>
        <taxon>Amycolatopsis</taxon>
    </lineage>
</organism>
<dbReference type="SUPFAM" id="SSF53223">
    <property type="entry name" value="Aminoacid dehydrogenase-like, N-terminal domain"/>
    <property type="match status" value="1"/>
</dbReference>
<dbReference type="GO" id="GO:0004764">
    <property type="term" value="F:shikimate 3-dehydrogenase (NADP+) activity"/>
    <property type="evidence" value="ECO:0007669"/>
    <property type="project" value="InterPro"/>
</dbReference>
<evidence type="ECO:0000313" key="5">
    <source>
        <dbReference type="EMBL" id="OLZ48348.1"/>
    </source>
</evidence>
<dbReference type="InterPro" id="IPR010110">
    <property type="entry name" value="Shikimate_DH_AroM-type"/>
</dbReference>
<dbReference type="GO" id="GO:0019632">
    <property type="term" value="P:shikimate metabolic process"/>
    <property type="evidence" value="ECO:0007669"/>
    <property type="project" value="TreeGrafter"/>
</dbReference>
<dbReference type="InterPro" id="IPR046346">
    <property type="entry name" value="Aminoacid_DH-like_N_sf"/>
</dbReference>
<dbReference type="InterPro" id="IPR022893">
    <property type="entry name" value="Shikimate_DH_fam"/>
</dbReference>
<dbReference type="NCBIfam" id="TIGR01809">
    <property type="entry name" value="Shik-DH-AROM"/>
    <property type="match status" value="1"/>
</dbReference>
<comment type="caution">
    <text evidence="5">The sequence shown here is derived from an EMBL/GenBank/DDBJ whole genome shotgun (WGS) entry which is preliminary data.</text>
</comment>
<dbReference type="PANTHER" id="PTHR21089:SF1">
    <property type="entry name" value="BIFUNCTIONAL 3-DEHYDROQUINATE DEHYDRATASE_SHIKIMATE DEHYDROGENASE, CHLOROPLASTIC"/>
    <property type="match status" value="1"/>
</dbReference>
<dbReference type="OrthoDB" id="9776868at2"/>
<sequence length="290" mass="30062">MTRRGAVSSDRKAAILGRPVEHSLSPVLHGAAFRALGLDGWSYERVEMDGPGLPAFVDGLGPEWTGLSVTMPGKRAALEYADEVTPRAAAVGAANTLVRGETGWLADCTDVDGVTEALRIAGDYSPGEDDAAVILGAGGTAAAAAVGLASLGVRTVRLVVRDPARATETVEAAKRAELDVEVLRWADADFGKIAADSAVLVNTVPPDAVRPHLAELAGVGCVLDVIYHPWPTALAEAVAERGGRLATGLDMLLHQAFGQSEYFTGQPAPRVAMRDALREATGGILSLPIG</sequence>
<protein>
    <submittedName>
        <fullName evidence="5">Shikimate dehydrogenase</fullName>
    </submittedName>
</protein>
<feature type="domain" description="SDH C-terminal" evidence="4">
    <location>
        <begin position="248"/>
        <end position="278"/>
    </location>
</feature>
<proteinExistence type="predicted"/>
<keyword evidence="6" id="KW-1185">Reference proteome</keyword>
<dbReference type="InterPro" id="IPR013708">
    <property type="entry name" value="Shikimate_DH-bd_N"/>
</dbReference>
<dbReference type="Pfam" id="PF18317">
    <property type="entry name" value="SDH_C"/>
    <property type="match status" value="1"/>
</dbReference>
<comment type="pathway">
    <text evidence="1">Metabolic intermediate biosynthesis; chorismate biosynthesis; chorismate from D-erythrose 4-phosphate and phosphoenolpyruvate: step 4/7.</text>
</comment>
<dbReference type="PANTHER" id="PTHR21089">
    <property type="entry name" value="SHIKIMATE DEHYDROGENASE"/>
    <property type="match status" value="1"/>
</dbReference>
<dbReference type="Gene3D" id="3.40.50.10860">
    <property type="entry name" value="Leucine Dehydrogenase, chain A, domain 1"/>
    <property type="match status" value="1"/>
</dbReference>
<dbReference type="Gene3D" id="3.40.50.720">
    <property type="entry name" value="NAD(P)-binding Rossmann-like Domain"/>
    <property type="match status" value="1"/>
</dbReference>
<dbReference type="SUPFAM" id="SSF51735">
    <property type="entry name" value="NAD(P)-binding Rossmann-fold domains"/>
    <property type="match status" value="1"/>
</dbReference>
<evidence type="ECO:0000256" key="1">
    <source>
        <dbReference type="ARBA" id="ARBA00004871"/>
    </source>
</evidence>
<dbReference type="GO" id="GO:0009073">
    <property type="term" value="P:aromatic amino acid family biosynthetic process"/>
    <property type="evidence" value="ECO:0007669"/>
    <property type="project" value="UniProtKB-KW"/>
</dbReference>
<keyword evidence="2" id="KW-0028">Amino-acid biosynthesis</keyword>
<evidence type="ECO:0000259" key="3">
    <source>
        <dbReference type="Pfam" id="PF08501"/>
    </source>
</evidence>
<dbReference type="GO" id="GO:0050661">
    <property type="term" value="F:NADP binding"/>
    <property type="evidence" value="ECO:0007669"/>
    <property type="project" value="TreeGrafter"/>
</dbReference>
<dbReference type="InterPro" id="IPR041121">
    <property type="entry name" value="SDH_C"/>
</dbReference>
<dbReference type="STRING" id="76021.BS329_24885"/>
<evidence type="ECO:0000256" key="2">
    <source>
        <dbReference type="ARBA" id="ARBA00023141"/>
    </source>
</evidence>
<dbReference type="Pfam" id="PF08501">
    <property type="entry name" value="Shikimate_dh_N"/>
    <property type="match status" value="1"/>
</dbReference>
<dbReference type="EMBL" id="MQUQ01000014">
    <property type="protein sequence ID" value="OLZ48348.1"/>
    <property type="molecule type" value="Genomic_DNA"/>
</dbReference>
<accession>A0A1R0KNE8</accession>
<keyword evidence="2" id="KW-0057">Aromatic amino acid biosynthesis</keyword>